<dbReference type="GO" id="GO:0003676">
    <property type="term" value="F:nucleic acid binding"/>
    <property type="evidence" value="ECO:0007669"/>
    <property type="project" value="UniProtKB-UniRule"/>
</dbReference>
<dbReference type="PANTHER" id="PTHR15672:SF8">
    <property type="entry name" value="PROTEIN ENCORE"/>
    <property type="match status" value="1"/>
</dbReference>
<dbReference type="AlphaFoldDB" id="A0A178ENZ0"/>
<evidence type="ECO:0000313" key="5">
    <source>
        <dbReference type="EMBL" id="OAL61791.1"/>
    </source>
</evidence>
<feature type="compositionally biased region" description="Basic and acidic residues" evidence="2">
    <location>
        <begin position="392"/>
        <end position="423"/>
    </location>
</feature>
<dbReference type="InterPro" id="IPR051937">
    <property type="entry name" value="R3H_domain_containing"/>
</dbReference>
<feature type="region of interest" description="Disordered" evidence="2">
    <location>
        <begin position="571"/>
        <end position="605"/>
    </location>
</feature>
<evidence type="ECO:0000313" key="6">
    <source>
        <dbReference type="Proteomes" id="UP000243015"/>
    </source>
</evidence>
<feature type="compositionally biased region" description="Polar residues" evidence="2">
    <location>
        <begin position="118"/>
        <end position="134"/>
    </location>
</feature>
<feature type="compositionally biased region" description="Pro residues" evidence="2">
    <location>
        <begin position="645"/>
        <end position="654"/>
    </location>
</feature>
<comment type="caution">
    <text evidence="5">The sequence shown here is derived from an EMBL/GenBank/DDBJ whole genome shotgun (WGS) entry which is preliminary data.</text>
</comment>
<dbReference type="PROSITE" id="PS51061">
    <property type="entry name" value="R3H"/>
    <property type="match status" value="1"/>
</dbReference>
<name>A0A178ENZ0_TRIRU</name>
<dbReference type="CDD" id="cd02642">
    <property type="entry name" value="R3H_encore_like"/>
    <property type="match status" value="1"/>
</dbReference>
<dbReference type="InterPro" id="IPR001374">
    <property type="entry name" value="R3H_dom"/>
</dbReference>
<keyword evidence="1" id="KW-0597">Phosphoprotein</keyword>
<gene>
    <name evidence="5" type="ORF">A7C99_6360</name>
</gene>
<feature type="domain" description="R3H" evidence="3">
    <location>
        <begin position="250"/>
        <end position="313"/>
    </location>
</feature>
<feature type="compositionally biased region" description="Basic and acidic residues" evidence="2">
    <location>
        <begin position="83"/>
        <end position="92"/>
    </location>
</feature>
<dbReference type="Proteomes" id="UP000243015">
    <property type="component" value="Unassembled WGS sequence"/>
</dbReference>
<dbReference type="Gene3D" id="3.30.1370.50">
    <property type="entry name" value="R3H-like domain"/>
    <property type="match status" value="1"/>
</dbReference>
<dbReference type="SUPFAM" id="SSF82708">
    <property type="entry name" value="R3H domain"/>
    <property type="match status" value="1"/>
</dbReference>
<feature type="compositionally biased region" description="Polar residues" evidence="2">
    <location>
        <begin position="686"/>
        <end position="701"/>
    </location>
</feature>
<reference evidence="5 6" key="1">
    <citation type="submission" date="2016-05" db="EMBL/GenBank/DDBJ databases">
        <title>Genome sequencing of Trichophyton rubrum CMCC(F)T1i isolated from hair.</title>
        <authorList>
            <person name="Zhan P."/>
            <person name="Tao Y."/>
            <person name="Liu W."/>
        </authorList>
    </citation>
    <scope>NUCLEOTIDE SEQUENCE [LARGE SCALE GENOMIC DNA]</scope>
    <source>
        <strain evidence="6">CMCC(F)T1i</strain>
    </source>
</reference>
<evidence type="ECO:0000259" key="4">
    <source>
        <dbReference type="PROSITE" id="PS51673"/>
    </source>
</evidence>
<feature type="compositionally biased region" description="Basic and acidic residues" evidence="2">
    <location>
        <begin position="64"/>
        <end position="73"/>
    </location>
</feature>
<dbReference type="PROSITE" id="PS51673">
    <property type="entry name" value="SUZ"/>
    <property type="match status" value="1"/>
</dbReference>
<feature type="compositionally biased region" description="Polar residues" evidence="2">
    <location>
        <begin position="587"/>
        <end position="597"/>
    </location>
</feature>
<organism evidence="5 6">
    <name type="scientific">Trichophyton rubrum</name>
    <name type="common">Athlete's foot fungus</name>
    <name type="synonym">Epidermophyton rubrum</name>
    <dbReference type="NCBI Taxonomy" id="5551"/>
    <lineage>
        <taxon>Eukaryota</taxon>
        <taxon>Fungi</taxon>
        <taxon>Dikarya</taxon>
        <taxon>Ascomycota</taxon>
        <taxon>Pezizomycotina</taxon>
        <taxon>Eurotiomycetes</taxon>
        <taxon>Eurotiomycetidae</taxon>
        <taxon>Onygenales</taxon>
        <taxon>Arthrodermataceae</taxon>
        <taxon>Trichophyton</taxon>
    </lineage>
</organism>
<feature type="compositionally biased region" description="Polar residues" evidence="2">
    <location>
        <begin position="807"/>
        <end position="821"/>
    </location>
</feature>
<dbReference type="InterPro" id="IPR036867">
    <property type="entry name" value="R3H_dom_sf"/>
</dbReference>
<feature type="region of interest" description="Disordered" evidence="2">
    <location>
        <begin position="617"/>
        <end position="821"/>
    </location>
</feature>
<feature type="region of interest" description="Disordered" evidence="2">
    <location>
        <begin position="20"/>
        <end position="134"/>
    </location>
</feature>
<dbReference type="Pfam" id="PF12752">
    <property type="entry name" value="SUZ"/>
    <property type="match status" value="1"/>
</dbReference>
<protein>
    <submittedName>
        <fullName evidence="5">R3H domain-containing protein</fullName>
    </submittedName>
</protein>
<accession>A0A178ENZ0</accession>
<feature type="compositionally biased region" description="Polar residues" evidence="2">
    <location>
        <begin position="731"/>
        <end position="745"/>
    </location>
</feature>
<feature type="compositionally biased region" description="Pro residues" evidence="2">
    <location>
        <begin position="759"/>
        <end position="770"/>
    </location>
</feature>
<feature type="compositionally biased region" description="Polar residues" evidence="2">
    <location>
        <begin position="170"/>
        <end position="187"/>
    </location>
</feature>
<dbReference type="InterPro" id="IPR024771">
    <property type="entry name" value="SUZ"/>
</dbReference>
<dbReference type="Pfam" id="PF01424">
    <property type="entry name" value="R3H"/>
    <property type="match status" value="1"/>
</dbReference>
<feature type="compositionally biased region" description="Low complexity" evidence="2">
    <location>
        <begin position="350"/>
        <end position="361"/>
    </location>
</feature>
<feature type="region of interest" description="Disordered" evidence="2">
    <location>
        <begin position="164"/>
        <end position="192"/>
    </location>
</feature>
<feature type="region of interest" description="Disordered" evidence="2">
    <location>
        <begin position="344"/>
        <end position="459"/>
    </location>
</feature>
<feature type="compositionally biased region" description="Polar residues" evidence="2">
    <location>
        <begin position="39"/>
        <end position="63"/>
    </location>
</feature>
<proteinExistence type="predicted"/>
<sequence>MTTRPGEPCSRPSFAKIAAMHSCTESEPPKTQGRDENSDNCSLAQLNANSNTLPAQDDQSTATHEIKPDKDGDGLIGSLDNLHLSKDEEGRPIPETAGGAQEDGQPRTDSLFDDDQTHLSNSSTKPTSFDSKSMASVTTFAMDEKESLRPDDSASVQAVEEDEFLAPTTDVMNSQANSDPSTSNRGDSQQHKNALLRESELLKKSTLPFNEDALRRNGVLPAPEGEQVLHGFPSEPDEKLVEAMGSPKDRLLLLQLEEKIISFIKNSSEASLELPPCNSFGRLLAHKLGDYYHLTHFVDNNVTSVRLHRTPWSRLPTPLTMLHPGNSNNPSANAPTMKIMRRMGQPGERGSAAGSTATSSAVPSKTASESGGDGTNDEDRNGGTSSTGATPSRDRASLTREEREAKYQEARERIFRDFPESKSTDTGSGEQSADVSRSSSRTGRKKVPKPRSPKDDGFEARSQFNAYYTSPQLPGGPAVYHNSAHHGAIPPQNYYVMAQNPPGGGMHHYPQQMSPSGHGPMYASSGGMNGFPPYSGPQTHSGQNNWQQSGGHQGYNQYPHHQAQVSPMMAQRSATVPSPRAPAYSAPNHSQYSQPTPGWTPTPFQPGYPPQIMARSPPVHWPNMPPNAMAAGQAPYNQGMGSPQPFIPSKPAHPAPGSFSRSRFSPQSRSLAPTSNSQAGYFGGDSPSSQYASPHFNNHPRSNSRDSKPGMNPSPPSHYFKSKGTPPNMVGQPQQQPTYGRQTDTQTHDSIAKWGTPSHLPPKPPPPETPYPSDATNSNRPVGVTSPPLASKLPPSETKTAPFVVSGASSSEKQPHGNASS</sequence>
<dbReference type="VEuPathDB" id="FungiDB:TERG_02883"/>
<dbReference type="PANTHER" id="PTHR15672">
    <property type="entry name" value="CAMP-REGULATED PHOSPHOPROTEIN 21 RELATED R3H DOMAIN CONTAINING PROTEIN"/>
    <property type="match status" value="1"/>
</dbReference>
<feature type="domain" description="SUZ" evidence="4">
    <location>
        <begin position="314"/>
        <end position="419"/>
    </location>
</feature>
<feature type="compositionally biased region" description="Basic residues" evidence="2">
    <location>
        <begin position="442"/>
        <end position="451"/>
    </location>
</feature>
<dbReference type="SMART" id="SM00393">
    <property type="entry name" value="R3H"/>
    <property type="match status" value="1"/>
</dbReference>
<feature type="compositionally biased region" description="Polar residues" evidence="2">
    <location>
        <begin position="424"/>
        <end position="441"/>
    </location>
</feature>
<evidence type="ECO:0000256" key="2">
    <source>
        <dbReference type="SAM" id="MobiDB-lite"/>
    </source>
</evidence>
<dbReference type="EMBL" id="LHPM01000019">
    <property type="protein sequence ID" value="OAL61791.1"/>
    <property type="molecule type" value="Genomic_DNA"/>
</dbReference>
<evidence type="ECO:0000256" key="1">
    <source>
        <dbReference type="ARBA" id="ARBA00022553"/>
    </source>
</evidence>
<evidence type="ECO:0000259" key="3">
    <source>
        <dbReference type="PROSITE" id="PS51061"/>
    </source>
</evidence>
<feature type="compositionally biased region" description="Low complexity" evidence="2">
    <location>
        <begin position="658"/>
        <end position="670"/>
    </location>
</feature>
<dbReference type="GO" id="GO:0006012">
    <property type="term" value="P:galactose metabolic process"/>
    <property type="evidence" value="ECO:0007669"/>
    <property type="project" value="TreeGrafter"/>
</dbReference>